<evidence type="ECO:0000256" key="1">
    <source>
        <dbReference type="SAM" id="SignalP"/>
    </source>
</evidence>
<reference evidence="3" key="1">
    <citation type="journal article" date="2019" name="Int. J. Syst. Evol. Microbiol.">
        <title>The Global Catalogue of Microorganisms (GCM) 10K type strain sequencing project: providing services to taxonomists for standard genome sequencing and annotation.</title>
        <authorList>
            <consortium name="The Broad Institute Genomics Platform"/>
            <consortium name="The Broad Institute Genome Sequencing Center for Infectious Disease"/>
            <person name="Wu L."/>
            <person name="Ma J."/>
        </authorList>
    </citation>
    <scope>NUCLEOTIDE SEQUENCE [LARGE SCALE GENOMIC DNA]</scope>
    <source>
        <strain evidence="3">TBRC 4489</strain>
    </source>
</reference>
<keyword evidence="1" id="KW-0732">Signal</keyword>
<evidence type="ECO:0000313" key="3">
    <source>
        <dbReference type="Proteomes" id="UP001595850"/>
    </source>
</evidence>
<gene>
    <name evidence="2" type="ORF">ACFOWE_25720</name>
</gene>
<evidence type="ECO:0000313" key="2">
    <source>
        <dbReference type="EMBL" id="MFC4061714.1"/>
    </source>
</evidence>
<sequence length="219" mass="23435">MSIRRLVLGGAAATASAALMLPSAPASAQAGTPVRAHASAVQEAPGKVAKKLFAAWGARDRRAAARVATPSAVRSIFSYPYRTPDEFAGCSGNVCRFVHTSVNVPGGLDGFLMVVSGSKVTKVYRSRHLTTPSAAARHLFTAMRRNDRHLALEIAGTSVVNRLFRVKYDKRVVYHDQGCSPEPKGYACAYSYEGGALFMHVHGSKTTGYEVRSVSYVAD</sequence>
<organism evidence="2 3">
    <name type="scientific">Planomonospora corallina</name>
    <dbReference type="NCBI Taxonomy" id="1806052"/>
    <lineage>
        <taxon>Bacteria</taxon>
        <taxon>Bacillati</taxon>
        <taxon>Actinomycetota</taxon>
        <taxon>Actinomycetes</taxon>
        <taxon>Streptosporangiales</taxon>
        <taxon>Streptosporangiaceae</taxon>
        <taxon>Planomonospora</taxon>
    </lineage>
</organism>
<dbReference type="RefSeq" id="WP_377292157.1">
    <property type="nucleotide sequence ID" value="NZ_JBHSBM010000034.1"/>
</dbReference>
<dbReference type="PROSITE" id="PS51318">
    <property type="entry name" value="TAT"/>
    <property type="match status" value="1"/>
</dbReference>
<evidence type="ECO:0008006" key="4">
    <source>
        <dbReference type="Google" id="ProtNLM"/>
    </source>
</evidence>
<protein>
    <recommendedName>
        <fullName evidence="4">Tat pathway signal sequence domain protein</fullName>
    </recommendedName>
</protein>
<dbReference type="EMBL" id="JBHSBM010000034">
    <property type="protein sequence ID" value="MFC4061714.1"/>
    <property type="molecule type" value="Genomic_DNA"/>
</dbReference>
<proteinExistence type="predicted"/>
<accession>A0ABV8ICN3</accession>
<feature type="chain" id="PRO_5046438247" description="Tat pathway signal sequence domain protein" evidence="1">
    <location>
        <begin position="29"/>
        <end position="219"/>
    </location>
</feature>
<dbReference type="InterPro" id="IPR006311">
    <property type="entry name" value="TAT_signal"/>
</dbReference>
<dbReference type="Proteomes" id="UP001595850">
    <property type="component" value="Unassembled WGS sequence"/>
</dbReference>
<comment type="caution">
    <text evidence="2">The sequence shown here is derived from an EMBL/GenBank/DDBJ whole genome shotgun (WGS) entry which is preliminary data.</text>
</comment>
<keyword evidence="3" id="KW-1185">Reference proteome</keyword>
<name>A0ABV8ICN3_9ACTN</name>
<feature type="signal peptide" evidence="1">
    <location>
        <begin position="1"/>
        <end position="28"/>
    </location>
</feature>